<dbReference type="Proteomes" id="UP000050465">
    <property type="component" value="Unassembled WGS sequence"/>
</dbReference>
<keyword evidence="5" id="KW-0812">Transmembrane</keyword>
<dbReference type="InterPro" id="IPR018253">
    <property type="entry name" value="DnaJ_domain_CS"/>
</dbReference>
<keyword evidence="1" id="KW-0677">Repeat</keyword>
<dbReference type="InterPro" id="IPR011990">
    <property type="entry name" value="TPR-like_helical_dom_sf"/>
</dbReference>
<dbReference type="SUPFAM" id="SSF48452">
    <property type="entry name" value="TPR-like"/>
    <property type="match status" value="1"/>
</dbReference>
<dbReference type="Pfam" id="PF00226">
    <property type="entry name" value="DnaJ"/>
    <property type="match status" value="1"/>
</dbReference>
<dbReference type="PATRIC" id="fig|1666911.3.peg.811"/>
<feature type="transmembrane region" description="Helical" evidence="5">
    <location>
        <begin position="462"/>
        <end position="484"/>
    </location>
</feature>
<dbReference type="PROSITE" id="PS50076">
    <property type="entry name" value="DNAJ_2"/>
    <property type="match status" value="1"/>
</dbReference>
<evidence type="ECO:0000256" key="3">
    <source>
        <dbReference type="PROSITE-ProRule" id="PRU00339"/>
    </source>
</evidence>
<dbReference type="PANTHER" id="PTHR45188:SF2">
    <property type="entry name" value="DNAJ HOMOLOG SUBFAMILY C MEMBER 7"/>
    <property type="match status" value="1"/>
</dbReference>
<proteinExistence type="predicted"/>
<feature type="repeat" description="TPR" evidence="3">
    <location>
        <begin position="189"/>
        <end position="222"/>
    </location>
</feature>
<name>A0A0P7ZMU0_9CYAN</name>
<feature type="region of interest" description="Disordered" evidence="4">
    <location>
        <begin position="264"/>
        <end position="283"/>
    </location>
</feature>
<evidence type="ECO:0000256" key="2">
    <source>
        <dbReference type="ARBA" id="ARBA00022803"/>
    </source>
</evidence>
<evidence type="ECO:0000313" key="8">
    <source>
        <dbReference type="Proteomes" id="UP000050465"/>
    </source>
</evidence>
<dbReference type="SMART" id="SM00271">
    <property type="entry name" value="DnaJ"/>
    <property type="match status" value="1"/>
</dbReference>
<dbReference type="PROSITE" id="PS50005">
    <property type="entry name" value="TPR"/>
    <property type="match status" value="2"/>
</dbReference>
<keyword evidence="5" id="KW-0472">Membrane</keyword>
<evidence type="ECO:0000256" key="1">
    <source>
        <dbReference type="ARBA" id="ARBA00022737"/>
    </source>
</evidence>
<protein>
    <submittedName>
        <fullName evidence="7">DnaJ-class molecular chaperone with C-terminal Zn finger domain</fullName>
    </submittedName>
</protein>
<dbReference type="PRINTS" id="PR00625">
    <property type="entry name" value="JDOMAIN"/>
</dbReference>
<dbReference type="SUPFAM" id="SSF46565">
    <property type="entry name" value="Chaperone J-domain"/>
    <property type="match status" value="1"/>
</dbReference>
<evidence type="ECO:0000256" key="4">
    <source>
        <dbReference type="SAM" id="MobiDB-lite"/>
    </source>
</evidence>
<feature type="domain" description="J" evidence="6">
    <location>
        <begin position="7"/>
        <end position="72"/>
    </location>
</feature>
<dbReference type="InterPro" id="IPR019734">
    <property type="entry name" value="TPR_rpt"/>
</dbReference>
<evidence type="ECO:0000256" key="5">
    <source>
        <dbReference type="SAM" id="Phobius"/>
    </source>
</evidence>
<feature type="transmembrane region" description="Helical" evidence="5">
    <location>
        <begin position="536"/>
        <end position="557"/>
    </location>
</feature>
<reference evidence="7 8" key="1">
    <citation type="submission" date="2015-09" db="EMBL/GenBank/DDBJ databases">
        <title>Identification and resolution of microdiversity through metagenomic sequencing of parallel consortia.</title>
        <authorList>
            <person name="Nelson W.C."/>
            <person name="Romine M.F."/>
            <person name="Lindemann S.R."/>
        </authorList>
    </citation>
    <scope>NUCLEOTIDE SEQUENCE [LARGE SCALE GENOMIC DNA]</scope>
    <source>
        <strain evidence="7">Ana</strain>
    </source>
</reference>
<dbReference type="InterPro" id="IPR001623">
    <property type="entry name" value="DnaJ_domain"/>
</dbReference>
<sequence>MPSSPGDYYRRLRLPQNASHQEIKAAFRRLAKQYHPDLHPNRPNALRQFRALREAYEVLVDRVRRQRYDQCQQGYSPERAITHPQTPADFYIRGVRYTLARRYRAALGDYNQAIALDEDFSEAYLRRAEVRYLMGDDSGVLADCQRAIALNSIESRTYFYQGMARYRLNYVQSAIAAFSDAITCDPEDAQYYYRRGLAHQDLHQIDEAAKDFRRAAWLYREQGQVGSYHQLQQYLKQFGTAGRSRPIKFLGHIAQHLTDWRPHWLAGPKNPQSVRASRHRRTSDLSIEKTIKNNKLAPRFSDQPNPTRRPVDHGIARDNLKNTAKNAAKNATNLPGRWPTLSGQAYWAPGVSSRPDHDYRPYRRFRWPTISSVTSMLKLLSNPAGEMLPLYYRLSHRQTSLVGYGLAVLANLMFVLGGVKHTTESSWLVASQLWASGAMMFVSMVLVVALTRLGLRVRSLWVADMFILGTTMLPLGILTVISAITRLFVPQLLSPSSLWMADAFLLAVLLWAIAQSLITLYSGVSHIHTFSEKLSAWFAPVVLALGLATGVGTWTLLG</sequence>
<dbReference type="Gene3D" id="1.10.287.110">
    <property type="entry name" value="DnaJ domain"/>
    <property type="match status" value="1"/>
</dbReference>
<comment type="caution">
    <text evidence="7">The sequence shown here is derived from an EMBL/GenBank/DDBJ whole genome shotgun (WGS) entry which is preliminary data.</text>
</comment>
<keyword evidence="2 3" id="KW-0802">TPR repeat</keyword>
<dbReference type="AlphaFoldDB" id="A0A0P7ZMU0"/>
<dbReference type="CDD" id="cd06257">
    <property type="entry name" value="DnaJ"/>
    <property type="match status" value="1"/>
</dbReference>
<feature type="transmembrane region" description="Helical" evidence="5">
    <location>
        <begin position="431"/>
        <end position="450"/>
    </location>
</feature>
<evidence type="ECO:0000259" key="6">
    <source>
        <dbReference type="PROSITE" id="PS50076"/>
    </source>
</evidence>
<dbReference type="SMART" id="SM00028">
    <property type="entry name" value="TPR"/>
    <property type="match status" value="4"/>
</dbReference>
<dbReference type="PANTHER" id="PTHR45188">
    <property type="entry name" value="DNAJ PROTEIN P58IPK HOMOLOG"/>
    <property type="match status" value="1"/>
</dbReference>
<feature type="transmembrane region" description="Helical" evidence="5">
    <location>
        <begin position="504"/>
        <end position="524"/>
    </location>
</feature>
<evidence type="ECO:0000313" key="7">
    <source>
        <dbReference type="EMBL" id="KPQ34205.1"/>
    </source>
</evidence>
<organism evidence="7 8">
    <name type="scientific">Phormidesmis priestleyi Ana</name>
    <dbReference type="NCBI Taxonomy" id="1666911"/>
    <lineage>
        <taxon>Bacteria</taxon>
        <taxon>Bacillati</taxon>
        <taxon>Cyanobacteriota</taxon>
        <taxon>Cyanophyceae</taxon>
        <taxon>Leptolyngbyales</taxon>
        <taxon>Leptolyngbyaceae</taxon>
        <taxon>Phormidesmis</taxon>
    </lineage>
</organism>
<dbReference type="InterPro" id="IPR036869">
    <property type="entry name" value="J_dom_sf"/>
</dbReference>
<gene>
    <name evidence="7" type="ORF">HLUCCA11_15765</name>
</gene>
<dbReference type="STRING" id="1666911.HLUCCA11_15765"/>
<feature type="transmembrane region" description="Helical" evidence="5">
    <location>
        <begin position="401"/>
        <end position="419"/>
    </location>
</feature>
<dbReference type="EMBL" id="LJZR01000022">
    <property type="protein sequence ID" value="KPQ34205.1"/>
    <property type="molecule type" value="Genomic_DNA"/>
</dbReference>
<keyword evidence="5" id="KW-1133">Transmembrane helix</keyword>
<accession>A0A0P7ZMU0</accession>
<dbReference type="PROSITE" id="PS00636">
    <property type="entry name" value="DNAJ_1"/>
    <property type="match status" value="1"/>
</dbReference>
<dbReference type="Gene3D" id="1.25.40.10">
    <property type="entry name" value="Tetratricopeptide repeat domain"/>
    <property type="match status" value="2"/>
</dbReference>
<feature type="repeat" description="TPR" evidence="3">
    <location>
        <begin position="155"/>
        <end position="188"/>
    </location>
</feature>